<protein>
    <recommendedName>
        <fullName evidence="1">Reverse transcriptase domain-containing protein</fullName>
    </recommendedName>
</protein>
<dbReference type="eggNOG" id="COG3344">
    <property type="taxonomic scope" value="Bacteria"/>
</dbReference>
<evidence type="ECO:0000259" key="1">
    <source>
        <dbReference type="PROSITE" id="PS50878"/>
    </source>
</evidence>
<gene>
    <name evidence="2" type="ORF">LYNGBM3L_12800</name>
</gene>
<dbReference type="SUPFAM" id="SSF53335">
    <property type="entry name" value="S-adenosyl-L-methionine-dependent methyltransferases"/>
    <property type="match status" value="1"/>
</dbReference>
<dbReference type="CDD" id="cd01646">
    <property type="entry name" value="RT_Bac_retron_I"/>
    <property type="match status" value="1"/>
</dbReference>
<dbReference type="EMBL" id="GL890827">
    <property type="protein sequence ID" value="EGJ34806.1"/>
    <property type="molecule type" value="Genomic_DNA"/>
</dbReference>
<evidence type="ECO:0000313" key="2">
    <source>
        <dbReference type="EMBL" id="EGJ34806.1"/>
    </source>
</evidence>
<accession>F4XKX4</accession>
<proteinExistence type="predicted"/>
<dbReference type="InterPro" id="IPR043502">
    <property type="entry name" value="DNA/RNA_pol_sf"/>
</dbReference>
<dbReference type="InterPro" id="IPR029063">
    <property type="entry name" value="SAM-dependent_MTases_sf"/>
</dbReference>
<dbReference type="PROSITE" id="PS50878">
    <property type="entry name" value="RT_POL"/>
    <property type="match status" value="1"/>
</dbReference>
<name>F4XKX4_9CYAN</name>
<sequence length="1018" mass="118454">MHSVTEQPPTYRRFHPIVADAYNAVHEWLDGSSLAKGYKSIDPRGNWQEILKGEDLTSVAFQYYYLFPTHYFKAAHILENVVGEDRLISWLRHKQRLCILDIGCGAGAGTAACIEAILKLKEEEKIPNDVKIFAIGVDPNKFSVILYKQLMDKFKSSTLDKMGLDFQCVMSGFPEATLGIIQNLKKELDILKLPCLSNILTIQLNVISPLSQVFRNQESDYNYLLEIDPEMCNFITDIPEKFGNAEAQAYKQIIEDVPVDTMHVLTIATKNIEKHVQGNTDSKITLEQRVIEMACTFRESIGKRHTVEQIYNANNEIYFINPKSSYWRDNKGIIQYKTKFYADFQTIWSADRAEDKDWNEVISLDNLKLAWARARRNLLSESLYDETEVRIFETNLDFNILNLQEQLCAYANDVAFVDQTISYKSPKNVVKTRPRGLSRIEEEILSVAIIQKLGDKSSQLRGSSYAYRISGKQRDTEYLYEYYFKAYRDYLNEAHDSAKNYPNGAVLRVDIESFYTKIIQEKLCDELSTELTESERVRWLIRLLLSKNIDQHELGQGITQGNIGSGFYANIYLTSVDAKFGSGNEWGVELHRYVDDMIFIIPNPEDMEVIENTVKDELHKLGLNLNENKTERIYQVSSFLEQSDQDQCLDELSDRFDCVVNPLWIMNSEHRAIFKSAFHKDELWWYHIHHYQQCLREIKIYINDTDLSHKIYKYLHNAKGRERDLAKQKDVFGLEGELKYTQLPYDESFKAIRQWSASFITSNKVWSKNRDELRKDLVDLLEDSWQALCKLNGSYPNQTRKLERYIRFALYRLSILGFEDILSTLMEILRKAFWIIRNPINVLENLAKQGYIAEIRSLLTHYQNLEEPVEYLKAVTIRAMRFFPKISDQEWELIVKFATSLDRSFSIAEKLMATETWLYLGHKYNDFKQNHHIDAVNKALSSEPPERLQKNYLLILGQFEPKAVEQFQVNKNDPMLVTAKKLALEGKPSGIFDLPEPKIIRENYYSGQAPNDSDQEAY</sequence>
<reference evidence="3" key="1">
    <citation type="journal article" date="2011" name="Proc. Natl. Acad. Sci. U.S.A.">
        <title>Genomic insights into the physiology and ecology of the marine filamentous cyanobacterium Lyngbya majuscula.</title>
        <authorList>
            <person name="Jones A.C."/>
            <person name="Monroe E.A."/>
            <person name="Podell S."/>
            <person name="Hess W.R."/>
            <person name="Klages S."/>
            <person name="Esquenazi E."/>
            <person name="Niessen S."/>
            <person name="Hoover H."/>
            <person name="Rothmann M."/>
            <person name="Lasken R.S."/>
            <person name="Yates J.R.III."/>
            <person name="Reinhardt R."/>
            <person name="Kube M."/>
            <person name="Burkart M.D."/>
            <person name="Allen E.E."/>
            <person name="Dorrestein P.C."/>
            <person name="Gerwick W.H."/>
            <person name="Gerwick L."/>
        </authorList>
    </citation>
    <scope>NUCLEOTIDE SEQUENCE [LARGE SCALE GENOMIC DNA]</scope>
    <source>
        <strain evidence="3">3L</strain>
    </source>
</reference>
<dbReference type="PANTHER" id="PTHR34047">
    <property type="entry name" value="NUCLEAR INTRON MATURASE 1, MITOCHONDRIAL-RELATED"/>
    <property type="match status" value="1"/>
</dbReference>
<dbReference type="Pfam" id="PF00078">
    <property type="entry name" value="RVT_1"/>
    <property type="match status" value="1"/>
</dbReference>
<dbReference type="HOGENOM" id="CLU_296442_0_0_3"/>
<dbReference type="PANTHER" id="PTHR34047:SF8">
    <property type="entry name" value="PROTEIN YKFC"/>
    <property type="match status" value="1"/>
</dbReference>
<dbReference type="InterPro" id="IPR000477">
    <property type="entry name" value="RT_dom"/>
</dbReference>
<evidence type="ECO:0000313" key="3">
    <source>
        <dbReference type="Proteomes" id="UP000003959"/>
    </source>
</evidence>
<dbReference type="Gene3D" id="3.40.50.150">
    <property type="entry name" value="Vaccinia Virus protein VP39"/>
    <property type="match status" value="1"/>
</dbReference>
<dbReference type="OrthoDB" id="446046at2"/>
<organism evidence="2 3">
    <name type="scientific">Moorena producens 3L</name>
    <dbReference type="NCBI Taxonomy" id="489825"/>
    <lineage>
        <taxon>Bacteria</taxon>
        <taxon>Bacillati</taxon>
        <taxon>Cyanobacteriota</taxon>
        <taxon>Cyanophyceae</taxon>
        <taxon>Coleofasciculales</taxon>
        <taxon>Coleofasciculaceae</taxon>
        <taxon>Moorena</taxon>
    </lineage>
</organism>
<feature type="domain" description="Reverse transcriptase" evidence="1">
    <location>
        <begin position="431"/>
        <end position="644"/>
    </location>
</feature>
<dbReference type="InterPro" id="IPR051083">
    <property type="entry name" value="GrpII_Intron_Splice-Mob/Def"/>
</dbReference>
<keyword evidence="3" id="KW-1185">Reference proteome</keyword>
<dbReference type="AlphaFoldDB" id="F4XKX4"/>
<dbReference type="SUPFAM" id="SSF56672">
    <property type="entry name" value="DNA/RNA polymerases"/>
    <property type="match status" value="1"/>
</dbReference>
<dbReference type="Proteomes" id="UP000003959">
    <property type="component" value="Unassembled WGS sequence"/>
</dbReference>